<dbReference type="SMART" id="SM00382">
    <property type="entry name" value="AAA"/>
    <property type="match status" value="1"/>
</dbReference>
<protein>
    <submittedName>
        <fullName evidence="11">ATP-binding cassette subfamily B protein</fullName>
    </submittedName>
</protein>
<dbReference type="CDD" id="cd18552">
    <property type="entry name" value="ABC_6TM_MsbA_like"/>
    <property type="match status" value="1"/>
</dbReference>
<proteinExistence type="inferred from homology"/>
<dbReference type="Gene3D" id="1.20.1560.10">
    <property type="entry name" value="ABC transporter type 1, transmembrane domain"/>
    <property type="match status" value="1"/>
</dbReference>
<dbReference type="Proteomes" id="UP001242480">
    <property type="component" value="Unassembled WGS sequence"/>
</dbReference>
<dbReference type="PANTHER" id="PTHR24221:SF654">
    <property type="entry name" value="ATP-BINDING CASSETTE SUB-FAMILY B MEMBER 6"/>
    <property type="match status" value="1"/>
</dbReference>
<evidence type="ECO:0000256" key="8">
    <source>
        <dbReference type="SAM" id="Phobius"/>
    </source>
</evidence>
<evidence type="ECO:0000259" key="9">
    <source>
        <dbReference type="PROSITE" id="PS50893"/>
    </source>
</evidence>
<feature type="domain" description="ABC transporter" evidence="9">
    <location>
        <begin position="351"/>
        <end position="585"/>
    </location>
</feature>
<evidence type="ECO:0000313" key="11">
    <source>
        <dbReference type="EMBL" id="MDQ0470873.1"/>
    </source>
</evidence>
<dbReference type="InterPro" id="IPR003439">
    <property type="entry name" value="ABC_transporter-like_ATP-bd"/>
</dbReference>
<gene>
    <name evidence="11" type="ORF">QO011_003892</name>
</gene>
<evidence type="ECO:0000256" key="5">
    <source>
        <dbReference type="ARBA" id="ARBA00022840"/>
    </source>
</evidence>
<evidence type="ECO:0000256" key="7">
    <source>
        <dbReference type="ARBA" id="ARBA00023136"/>
    </source>
</evidence>
<name>A0ABU0J9C8_9HYPH</name>
<dbReference type="EMBL" id="JAUSVX010000007">
    <property type="protein sequence ID" value="MDQ0470873.1"/>
    <property type="molecule type" value="Genomic_DNA"/>
</dbReference>
<dbReference type="Pfam" id="PF00005">
    <property type="entry name" value="ABC_tran"/>
    <property type="match status" value="1"/>
</dbReference>
<evidence type="ECO:0000256" key="4">
    <source>
        <dbReference type="ARBA" id="ARBA00022741"/>
    </source>
</evidence>
<dbReference type="InterPro" id="IPR011527">
    <property type="entry name" value="ABC1_TM_dom"/>
</dbReference>
<dbReference type="InterPro" id="IPR003593">
    <property type="entry name" value="AAA+_ATPase"/>
</dbReference>
<evidence type="ECO:0000313" key="12">
    <source>
        <dbReference type="Proteomes" id="UP001242480"/>
    </source>
</evidence>
<organism evidence="11 12">
    <name type="scientific">Labrys wisconsinensis</name>
    <dbReference type="NCBI Taxonomy" id="425677"/>
    <lineage>
        <taxon>Bacteria</taxon>
        <taxon>Pseudomonadati</taxon>
        <taxon>Pseudomonadota</taxon>
        <taxon>Alphaproteobacteria</taxon>
        <taxon>Hyphomicrobiales</taxon>
        <taxon>Xanthobacteraceae</taxon>
        <taxon>Labrys</taxon>
    </lineage>
</organism>
<dbReference type="Pfam" id="PF00664">
    <property type="entry name" value="ABC_membrane"/>
    <property type="match status" value="1"/>
</dbReference>
<feature type="transmembrane region" description="Helical" evidence="8">
    <location>
        <begin position="172"/>
        <end position="191"/>
    </location>
</feature>
<dbReference type="SUPFAM" id="SSF90123">
    <property type="entry name" value="ABC transporter transmembrane region"/>
    <property type="match status" value="1"/>
</dbReference>
<keyword evidence="4" id="KW-0547">Nucleotide-binding</keyword>
<comment type="caution">
    <text evidence="11">The sequence shown here is derived from an EMBL/GenBank/DDBJ whole genome shotgun (WGS) entry which is preliminary data.</text>
</comment>
<comment type="similarity">
    <text evidence="2">Belongs to the ABC transporter superfamily.</text>
</comment>
<reference evidence="11 12" key="1">
    <citation type="submission" date="2023-07" db="EMBL/GenBank/DDBJ databases">
        <title>Genomic Encyclopedia of Type Strains, Phase IV (KMG-IV): sequencing the most valuable type-strain genomes for metagenomic binning, comparative biology and taxonomic classification.</title>
        <authorList>
            <person name="Goeker M."/>
        </authorList>
    </citation>
    <scope>NUCLEOTIDE SEQUENCE [LARGE SCALE GENOMIC DNA]</scope>
    <source>
        <strain evidence="11 12">DSM 19619</strain>
    </source>
</reference>
<dbReference type="PROSITE" id="PS50893">
    <property type="entry name" value="ABC_TRANSPORTER_2"/>
    <property type="match status" value="1"/>
</dbReference>
<dbReference type="SUPFAM" id="SSF52540">
    <property type="entry name" value="P-loop containing nucleoside triphosphate hydrolases"/>
    <property type="match status" value="1"/>
</dbReference>
<evidence type="ECO:0000256" key="2">
    <source>
        <dbReference type="ARBA" id="ARBA00005417"/>
    </source>
</evidence>
<dbReference type="PANTHER" id="PTHR24221">
    <property type="entry name" value="ATP-BINDING CASSETTE SUB-FAMILY B"/>
    <property type="match status" value="1"/>
</dbReference>
<dbReference type="GO" id="GO:0005524">
    <property type="term" value="F:ATP binding"/>
    <property type="evidence" value="ECO:0007669"/>
    <property type="project" value="UniProtKB-KW"/>
</dbReference>
<keyword evidence="5 11" id="KW-0067">ATP-binding</keyword>
<evidence type="ECO:0000256" key="1">
    <source>
        <dbReference type="ARBA" id="ARBA00004651"/>
    </source>
</evidence>
<dbReference type="InterPro" id="IPR036640">
    <property type="entry name" value="ABC1_TM_sf"/>
</dbReference>
<feature type="domain" description="ABC transmembrane type-1" evidence="10">
    <location>
        <begin position="34"/>
        <end position="316"/>
    </location>
</feature>
<sequence length="601" mass="64513">MRAISSLTDTGPSALALLSRMIREEGRRHVPSYAFAFVCMGVTAAATGLSAYLMRDVINQLFVDRNQSAIIWLGVAVVAIYLAKGLGSYGQDTTMARIGNRIIAGVQTRMFEHLLRQDLGFFTGTHSTQLIAQNSFIAVSARNSLNLVVTSIGRDLMSLIALTTVMVVQDPLLSLAALVIMPPAVLGARYLTRRVRGVAQRQYEGSAQIVAALQETAQGVRVVKSFGLEEVMLQRMGSAIAHFQRAANKIAELASRSSPLMETLGGMAVAVVIIYSGWRVIAGGQTPGAFFSFLTALLLAYEPAKRLAKFNVDLNAALAGVRMYFDFLDSPTAEGPAEAAKPPLAVSAGRIAFEDVTFGYRADEPVLRGVSFVAEAGRTTALVGQSGGGKSTIMNMIPRFYDPDGGRVAIDGQDVSAVSLPSLRGAIAYVGQDVFLFAGTIRENIAFGHLGASEEDVVAAAKAAHAHDFILGFELGYDTPVGERGLQLSGGQRARITIARAVLRHAPIVLLDEATAALDSESEVAVQTALDELSTGRTTIVIAHRLQTVQRADRICVVEGGRVVEEGRHEELLARRGRYFHLHAMQFRDEGERRPGRQATA</sequence>
<keyword evidence="6 8" id="KW-1133">Transmembrane helix</keyword>
<keyword evidence="3 8" id="KW-0812">Transmembrane</keyword>
<keyword evidence="7 8" id="KW-0472">Membrane</keyword>
<dbReference type="Gene3D" id="3.40.50.300">
    <property type="entry name" value="P-loop containing nucleotide triphosphate hydrolases"/>
    <property type="match status" value="1"/>
</dbReference>
<dbReference type="InterPro" id="IPR027417">
    <property type="entry name" value="P-loop_NTPase"/>
</dbReference>
<keyword evidence="12" id="KW-1185">Reference proteome</keyword>
<feature type="transmembrane region" description="Helical" evidence="8">
    <location>
        <begin position="30"/>
        <end position="54"/>
    </location>
</feature>
<dbReference type="RefSeq" id="WP_307275179.1">
    <property type="nucleotide sequence ID" value="NZ_JAUSVX010000007.1"/>
</dbReference>
<feature type="transmembrane region" description="Helical" evidence="8">
    <location>
        <begin position="259"/>
        <end position="278"/>
    </location>
</feature>
<dbReference type="PROSITE" id="PS00211">
    <property type="entry name" value="ABC_TRANSPORTER_1"/>
    <property type="match status" value="1"/>
</dbReference>
<dbReference type="InterPro" id="IPR039421">
    <property type="entry name" value="Type_1_exporter"/>
</dbReference>
<accession>A0ABU0J9C8</accession>
<comment type="subcellular location">
    <subcellularLocation>
        <location evidence="1">Cell membrane</location>
        <topology evidence="1">Multi-pass membrane protein</topology>
    </subcellularLocation>
</comment>
<dbReference type="InterPro" id="IPR017871">
    <property type="entry name" value="ABC_transporter-like_CS"/>
</dbReference>
<evidence type="ECO:0000256" key="3">
    <source>
        <dbReference type="ARBA" id="ARBA00022692"/>
    </source>
</evidence>
<feature type="transmembrane region" description="Helical" evidence="8">
    <location>
        <begin position="145"/>
        <end position="166"/>
    </location>
</feature>
<evidence type="ECO:0000256" key="6">
    <source>
        <dbReference type="ARBA" id="ARBA00022989"/>
    </source>
</evidence>
<dbReference type="PROSITE" id="PS50929">
    <property type="entry name" value="ABC_TM1F"/>
    <property type="match status" value="1"/>
</dbReference>
<evidence type="ECO:0000259" key="10">
    <source>
        <dbReference type="PROSITE" id="PS50929"/>
    </source>
</evidence>
<feature type="transmembrane region" description="Helical" evidence="8">
    <location>
        <begin position="69"/>
        <end position="87"/>
    </location>
</feature>